<keyword evidence="4" id="KW-1185">Reference proteome</keyword>
<dbReference type="Gene3D" id="3.50.80.20">
    <property type="entry name" value="D-Ala-D-Ala carboxypeptidase C, peptidase S13"/>
    <property type="match status" value="1"/>
</dbReference>
<organism evidence="3 4">
    <name type="scientific">Thermobispora bispora (strain ATCC 19993 / DSM 43833 / CBS 139.67 / JCM 10125 / KCTC 9307 / NBRC 14880 / R51)</name>
    <dbReference type="NCBI Taxonomy" id="469371"/>
    <lineage>
        <taxon>Bacteria</taxon>
        <taxon>Bacillati</taxon>
        <taxon>Actinomycetota</taxon>
        <taxon>Actinomycetes</taxon>
        <taxon>Streptosporangiales</taxon>
        <taxon>Streptosporangiaceae</taxon>
        <taxon>Thermobispora</taxon>
    </lineage>
</organism>
<evidence type="ECO:0000256" key="1">
    <source>
        <dbReference type="ARBA" id="ARBA00006096"/>
    </source>
</evidence>
<dbReference type="KEGG" id="tbi:Tbis_3451"/>
<keyword evidence="3" id="KW-0645">Protease</keyword>
<dbReference type="PRINTS" id="PR00922">
    <property type="entry name" value="DADACBPTASE3"/>
</dbReference>
<keyword evidence="3" id="KW-0121">Carboxypeptidase</keyword>
<accession>D6Y9V9</accession>
<dbReference type="GO" id="GO:0006508">
    <property type="term" value="P:proteolysis"/>
    <property type="evidence" value="ECO:0007669"/>
    <property type="project" value="InterPro"/>
</dbReference>
<evidence type="ECO:0000313" key="4">
    <source>
        <dbReference type="Proteomes" id="UP000006640"/>
    </source>
</evidence>
<sequence>MIATLALLQIHAVVAASYVLGRDGGRAPAPIASPRPTPLVTAGPVLAAADDKAHLPAKGTLAAKLTSVMGTPGLGPSVAGIVMDARTGAVLFDGRSGKPMTPASTTKVVTAAAVLATVGPDARLVTKVVRDPAKNAIVLVGGGDPTLAGPGAGRRTGDAYPKPATLAQLAARTAAALKAANIRSVTLSYDASVFSGPATAPGWLPNYFTEGSVALISGLTMDEGRAEDGSLLPDPPRATATAFAGLLEKQGIKVAENIRPGRAAGGMAEIARVESPPVYALVERMLTLSDNVLAEALARHVAIKEGQPPTFTGAAKAIRAVLTRLKAEQGIELSDGSGLSRRNRITPAALARLLAIAVNQGDGSLHSLISGLPVAGFTGTLHDRYHRPRSAPGAGLVRAKTGTLNGVNTLAGITSTSSGRVLTFAFMADQVADPERAIAALDEMATIVSQS</sequence>
<dbReference type="InterPro" id="IPR012338">
    <property type="entry name" value="Beta-lactam/transpept-like"/>
</dbReference>
<proteinExistence type="inferred from homology"/>
<dbReference type="InterPro" id="IPR000667">
    <property type="entry name" value="Peptidase_S13"/>
</dbReference>
<dbReference type="HOGENOM" id="CLU_017692_0_2_11"/>
<protein>
    <submittedName>
        <fullName evidence="3">D-alanyl-D-alaninecarboxypeptidase/D-alanyl-D-al anine-endopeptidase</fullName>
    </submittedName>
</protein>
<dbReference type="AlphaFoldDB" id="D6Y9V9"/>
<dbReference type="STRING" id="469371.Tbis_3451"/>
<dbReference type="PANTHER" id="PTHR30023">
    <property type="entry name" value="D-ALANYL-D-ALANINE CARBOXYPEPTIDASE"/>
    <property type="match status" value="1"/>
</dbReference>
<evidence type="ECO:0000313" key="3">
    <source>
        <dbReference type="EMBL" id="ADG90140.1"/>
    </source>
</evidence>
<comment type="similarity">
    <text evidence="1">Belongs to the peptidase S13 family.</text>
</comment>
<dbReference type="Proteomes" id="UP000006640">
    <property type="component" value="Chromosome"/>
</dbReference>
<name>D6Y9V9_THEBD</name>
<dbReference type="SUPFAM" id="SSF56601">
    <property type="entry name" value="beta-lactamase/transpeptidase-like"/>
    <property type="match status" value="1"/>
</dbReference>
<dbReference type="GO" id="GO:0004185">
    <property type="term" value="F:serine-type carboxypeptidase activity"/>
    <property type="evidence" value="ECO:0007669"/>
    <property type="project" value="InterPro"/>
</dbReference>
<dbReference type="Pfam" id="PF02113">
    <property type="entry name" value="Peptidase_S13"/>
    <property type="match status" value="2"/>
</dbReference>
<keyword evidence="2" id="KW-0378">Hydrolase</keyword>
<reference evidence="3 4" key="1">
    <citation type="submission" date="2010-01" db="EMBL/GenBank/DDBJ databases">
        <title>The complete genome of Thermobispora bispora DSM 43833.</title>
        <authorList>
            <consortium name="US DOE Joint Genome Institute (JGI-PGF)"/>
            <person name="Lucas S."/>
            <person name="Copeland A."/>
            <person name="Lapidus A."/>
            <person name="Glavina del Rio T."/>
            <person name="Dalin E."/>
            <person name="Tice H."/>
            <person name="Bruce D."/>
            <person name="Goodwin L."/>
            <person name="Pitluck S."/>
            <person name="Kyrpides N."/>
            <person name="Mavromatis K."/>
            <person name="Ivanova N."/>
            <person name="Mikhailova N."/>
            <person name="Chertkov O."/>
            <person name="Brettin T."/>
            <person name="Detter J.C."/>
            <person name="Han C."/>
            <person name="Larimer F."/>
            <person name="Land M."/>
            <person name="Hauser L."/>
            <person name="Markowitz V."/>
            <person name="Cheng J.-F."/>
            <person name="Hugenholtz P."/>
            <person name="Woyke T."/>
            <person name="Wu D."/>
            <person name="Jando M."/>
            <person name="Schneider S."/>
            <person name="Klenk H.-P."/>
            <person name="Eisen J.A."/>
        </authorList>
    </citation>
    <scope>NUCLEOTIDE SEQUENCE [LARGE SCALE GENOMIC DNA]</scope>
    <source>
        <strain evidence="4">ATCC 19993 / DSM 43833 / CBS 139.67 / JCM 10125 / KCTC 9307 / NBRC 14880 / R51</strain>
    </source>
</reference>
<dbReference type="NCBIfam" id="TIGR00666">
    <property type="entry name" value="PBP4"/>
    <property type="match status" value="1"/>
</dbReference>
<dbReference type="PANTHER" id="PTHR30023:SF0">
    <property type="entry name" value="PENICILLIN-SENSITIVE CARBOXYPEPTIDASE A"/>
    <property type="match status" value="1"/>
</dbReference>
<dbReference type="eggNOG" id="COG2027">
    <property type="taxonomic scope" value="Bacteria"/>
</dbReference>
<dbReference type="MEROPS" id="S13.004"/>
<gene>
    <name evidence="3" type="ordered locus">Tbis_3451</name>
</gene>
<evidence type="ECO:0000256" key="2">
    <source>
        <dbReference type="ARBA" id="ARBA00022801"/>
    </source>
</evidence>
<dbReference type="GO" id="GO:0000270">
    <property type="term" value="P:peptidoglycan metabolic process"/>
    <property type="evidence" value="ECO:0007669"/>
    <property type="project" value="TreeGrafter"/>
</dbReference>
<dbReference type="Gene3D" id="3.40.710.10">
    <property type="entry name" value="DD-peptidase/beta-lactamase superfamily"/>
    <property type="match status" value="2"/>
</dbReference>
<dbReference type="EMBL" id="CP001874">
    <property type="protein sequence ID" value="ADG90140.1"/>
    <property type="molecule type" value="Genomic_DNA"/>
</dbReference>